<protein>
    <recommendedName>
        <fullName evidence="7">Glucose-methanol-choline oxidoreductase C-terminal domain-containing protein</fullName>
    </recommendedName>
</protein>
<dbReference type="InterPro" id="IPR036188">
    <property type="entry name" value="FAD/NAD-bd_sf"/>
</dbReference>
<dbReference type="PANTHER" id="PTHR11552:SF201">
    <property type="entry name" value="GLUCOSE-METHANOL-CHOLINE OXIDOREDUCTASE N-TERMINAL DOMAIN-CONTAINING PROTEIN"/>
    <property type="match status" value="1"/>
</dbReference>
<keyword evidence="4" id="KW-0732">Signal</keyword>
<dbReference type="AlphaFoldDB" id="A0A4Y9ZMT0"/>
<evidence type="ECO:0000256" key="2">
    <source>
        <dbReference type="ARBA" id="ARBA00010790"/>
    </source>
</evidence>
<dbReference type="EMBL" id="SFCI01001852">
    <property type="protein sequence ID" value="TFY74828.1"/>
    <property type="molecule type" value="Genomic_DNA"/>
</dbReference>
<evidence type="ECO:0000256" key="4">
    <source>
        <dbReference type="ARBA" id="ARBA00022729"/>
    </source>
</evidence>
<accession>A0A4Y9ZMT0</accession>
<name>A0A4Y9ZMT0_9AGAM</name>
<dbReference type="SUPFAM" id="SSF54373">
    <property type="entry name" value="FAD-linked reductases, C-terminal domain"/>
    <property type="match status" value="1"/>
</dbReference>
<feature type="domain" description="Glucose-methanol-choline oxidoreductase C-terminal" evidence="7">
    <location>
        <begin position="21"/>
        <end position="94"/>
    </location>
</feature>
<keyword evidence="3" id="KW-0285">Flavoprotein</keyword>
<dbReference type="STRING" id="135208.A0A4Y9ZMT0"/>
<keyword evidence="6" id="KW-0560">Oxidoreductase</keyword>
<evidence type="ECO:0000313" key="9">
    <source>
        <dbReference type="Proteomes" id="UP000298061"/>
    </source>
</evidence>
<evidence type="ECO:0000313" key="8">
    <source>
        <dbReference type="EMBL" id="TFY74828.1"/>
    </source>
</evidence>
<comment type="cofactor">
    <cofactor evidence="1">
        <name>FAD</name>
        <dbReference type="ChEBI" id="CHEBI:57692"/>
    </cofactor>
</comment>
<comment type="similarity">
    <text evidence="2">Belongs to the GMC oxidoreductase family.</text>
</comment>
<dbReference type="GO" id="GO:0050660">
    <property type="term" value="F:flavin adenine dinucleotide binding"/>
    <property type="evidence" value="ECO:0007669"/>
    <property type="project" value="InterPro"/>
</dbReference>
<keyword evidence="9" id="KW-1185">Reference proteome</keyword>
<evidence type="ECO:0000259" key="7">
    <source>
        <dbReference type="Pfam" id="PF05199"/>
    </source>
</evidence>
<reference evidence="8 9" key="1">
    <citation type="submission" date="2019-02" db="EMBL/GenBank/DDBJ databases">
        <title>Genome sequencing of the rare red list fungi Hericium alpestre (H. flagellum).</title>
        <authorList>
            <person name="Buettner E."/>
            <person name="Kellner H."/>
        </authorList>
    </citation>
    <scope>NUCLEOTIDE SEQUENCE [LARGE SCALE GENOMIC DNA]</scope>
    <source>
        <strain evidence="8 9">DSM 108284</strain>
    </source>
</reference>
<comment type="caution">
    <text evidence="8">The sequence shown here is derived from an EMBL/GenBank/DDBJ whole genome shotgun (WGS) entry which is preliminary data.</text>
</comment>
<dbReference type="GO" id="GO:0016614">
    <property type="term" value="F:oxidoreductase activity, acting on CH-OH group of donors"/>
    <property type="evidence" value="ECO:0007669"/>
    <property type="project" value="InterPro"/>
</dbReference>
<organism evidence="8 9">
    <name type="scientific">Hericium alpestre</name>
    <dbReference type="NCBI Taxonomy" id="135208"/>
    <lineage>
        <taxon>Eukaryota</taxon>
        <taxon>Fungi</taxon>
        <taxon>Dikarya</taxon>
        <taxon>Basidiomycota</taxon>
        <taxon>Agaricomycotina</taxon>
        <taxon>Agaricomycetes</taxon>
        <taxon>Russulales</taxon>
        <taxon>Hericiaceae</taxon>
        <taxon>Hericium</taxon>
    </lineage>
</organism>
<dbReference type="SUPFAM" id="SSF51905">
    <property type="entry name" value="FAD/NAD(P)-binding domain"/>
    <property type="match status" value="1"/>
</dbReference>
<proteinExistence type="inferred from homology"/>
<sequence>MLKFIRAIPQNEPISECFGKEINPGADVQDEEDIKAWIKKAAKTTFSGSCSMLLKELDSMVDLKLRVYGTENIRVVDLSVLPLHIASHMQTYVYCTI</sequence>
<dbReference type="Gene3D" id="3.30.560.10">
    <property type="entry name" value="Glucose Oxidase, domain 3"/>
    <property type="match status" value="1"/>
</dbReference>
<dbReference type="PANTHER" id="PTHR11552">
    <property type="entry name" value="GLUCOSE-METHANOL-CHOLINE GMC OXIDOREDUCTASE"/>
    <property type="match status" value="1"/>
</dbReference>
<evidence type="ECO:0000256" key="1">
    <source>
        <dbReference type="ARBA" id="ARBA00001974"/>
    </source>
</evidence>
<dbReference type="Pfam" id="PF05199">
    <property type="entry name" value="GMC_oxred_C"/>
    <property type="match status" value="1"/>
</dbReference>
<keyword evidence="5" id="KW-0274">FAD</keyword>
<evidence type="ECO:0000256" key="3">
    <source>
        <dbReference type="ARBA" id="ARBA00022630"/>
    </source>
</evidence>
<evidence type="ECO:0000256" key="5">
    <source>
        <dbReference type="ARBA" id="ARBA00022827"/>
    </source>
</evidence>
<gene>
    <name evidence="8" type="ORF">EWM64_g9184</name>
</gene>
<dbReference type="Proteomes" id="UP000298061">
    <property type="component" value="Unassembled WGS sequence"/>
</dbReference>
<evidence type="ECO:0000256" key="6">
    <source>
        <dbReference type="ARBA" id="ARBA00023002"/>
    </source>
</evidence>
<dbReference type="OrthoDB" id="269227at2759"/>
<dbReference type="InterPro" id="IPR012132">
    <property type="entry name" value="GMC_OxRdtase"/>
</dbReference>
<dbReference type="InterPro" id="IPR007867">
    <property type="entry name" value="GMC_OxRtase_C"/>
</dbReference>
<dbReference type="Gene3D" id="3.50.50.60">
    <property type="entry name" value="FAD/NAD(P)-binding domain"/>
    <property type="match status" value="1"/>
</dbReference>